<organism evidence="1 2">
    <name type="scientific">Solanum commersonii</name>
    <name type="common">Commerson's wild potato</name>
    <name type="synonym">Commerson's nightshade</name>
    <dbReference type="NCBI Taxonomy" id="4109"/>
    <lineage>
        <taxon>Eukaryota</taxon>
        <taxon>Viridiplantae</taxon>
        <taxon>Streptophyta</taxon>
        <taxon>Embryophyta</taxon>
        <taxon>Tracheophyta</taxon>
        <taxon>Spermatophyta</taxon>
        <taxon>Magnoliopsida</taxon>
        <taxon>eudicotyledons</taxon>
        <taxon>Gunneridae</taxon>
        <taxon>Pentapetalae</taxon>
        <taxon>asterids</taxon>
        <taxon>lamiids</taxon>
        <taxon>Solanales</taxon>
        <taxon>Solanaceae</taxon>
        <taxon>Solanoideae</taxon>
        <taxon>Solaneae</taxon>
        <taxon>Solanum</taxon>
    </lineage>
</organism>
<accession>A0A9J5YRL7</accession>
<gene>
    <name evidence="1" type="ORF">H5410_034781</name>
</gene>
<evidence type="ECO:0000313" key="2">
    <source>
        <dbReference type="Proteomes" id="UP000824120"/>
    </source>
</evidence>
<name>A0A9J5YRL7_SOLCO</name>
<dbReference type="EMBL" id="JACXVP010000006">
    <property type="protein sequence ID" value="KAG5603411.1"/>
    <property type="molecule type" value="Genomic_DNA"/>
</dbReference>
<dbReference type="Proteomes" id="UP000824120">
    <property type="component" value="Chromosome 6"/>
</dbReference>
<keyword evidence="2" id="KW-1185">Reference proteome</keyword>
<evidence type="ECO:0000313" key="1">
    <source>
        <dbReference type="EMBL" id="KAG5603411.1"/>
    </source>
</evidence>
<comment type="caution">
    <text evidence="1">The sequence shown here is derived from an EMBL/GenBank/DDBJ whole genome shotgun (WGS) entry which is preliminary data.</text>
</comment>
<dbReference type="AlphaFoldDB" id="A0A9J5YRL7"/>
<sequence length="59" mass="6262">MVLIVQGVLITFNAAVKNSSHITVNSKSHSLVTLWTSSVAEGNSPSNESIAKNSCMPFN</sequence>
<protein>
    <submittedName>
        <fullName evidence="1">Uncharacterized protein</fullName>
    </submittedName>
</protein>
<reference evidence="1 2" key="1">
    <citation type="submission" date="2020-09" db="EMBL/GenBank/DDBJ databases">
        <title>De no assembly of potato wild relative species, Solanum commersonii.</title>
        <authorList>
            <person name="Cho K."/>
        </authorList>
    </citation>
    <scope>NUCLEOTIDE SEQUENCE [LARGE SCALE GENOMIC DNA]</scope>
    <source>
        <strain evidence="1">LZ3.2</strain>
        <tissue evidence="1">Leaf</tissue>
    </source>
</reference>
<proteinExistence type="predicted"/>